<feature type="non-terminal residue" evidence="2">
    <location>
        <position position="1"/>
    </location>
</feature>
<keyword evidence="1" id="KW-0472">Membrane</keyword>
<feature type="transmembrane region" description="Helical" evidence="1">
    <location>
        <begin position="12"/>
        <end position="39"/>
    </location>
</feature>
<keyword evidence="1" id="KW-0812">Transmembrane</keyword>
<feature type="transmembrane region" description="Helical" evidence="1">
    <location>
        <begin position="78"/>
        <end position="98"/>
    </location>
</feature>
<dbReference type="RefSeq" id="WP_395577686.1">
    <property type="nucleotide sequence ID" value="NZ_JAVCQK010000061.1"/>
</dbReference>
<reference evidence="2 3" key="1">
    <citation type="submission" date="2023-08" db="EMBL/GenBank/DDBJ databases">
        <title>Genomic and mutational analysis of Pseudomonas syringae pv. tagetis EB037 pathogenicity on sunflower.</title>
        <authorList>
            <person name="Maul J.E."/>
        </authorList>
    </citation>
    <scope>NUCLEOTIDE SEQUENCE [LARGE SCALE GENOMIC DNA]</scope>
    <source>
        <strain evidence="2 3">EB037_T1</strain>
    </source>
</reference>
<evidence type="ECO:0000313" key="2">
    <source>
        <dbReference type="EMBL" id="MFH7518880.1"/>
    </source>
</evidence>
<gene>
    <name evidence="2" type="ORF">RA271_27495</name>
</gene>
<feature type="transmembrane region" description="Helical" evidence="1">
    <location>
        <begin position="45"/>
        <end position="71"/>
    </location>
</feature>
<evidence type="ECO:0000313" key="3">
    <source>
        <dbReference type="Proteomes" id="UP001610657"/>
    </source>
</evidence>
<sequence length="128" mass="13449">ALALIDQRGAHGAVGMGGAVCGGLGLVLCGGVVVVGLLFWCVCFFWVLVVLLVMLLGLGFVLLFVLFLWVFGCLFCGVVWWFVLGVGGGVFVGLLVVVGVVGGVLLLGVVVWVGGVCCFGIFFVFFWW</sequence>
<proteinExistence type="predicted"/>
<feature type="transmembrane region" description="Helical" evidence="1">
    <location>
        <begin position="104"/>
        <end position="127"/>
    </location>
</feature>
<protein>
    <submittedName>
        <fullName evidence="2">Uncharacterized protein</fullName>
    </submittedName>
</protein>
<comment type="caution">
    <text evidence="2">The sequence shown here is derived from an EMBL/GenBank/DDBJ whole genome shotgun (WGS) entry which is preliminary data.</text>
</comment>
<keyword evidence="3" id="KW-1185">Reference proteome</keyword>
<accession>A0ABW7NVG8</accession>
<evidence type="ECO:0000256" key="1">
    <source>
        <dbReference type="SAM" id="Phobius"/>
    </source>
</evidence>
<keyword evidence="1" id="KW-1133">Transmembrane helix</keyword>
<dbReference type="EMBL" id="JAVCQK010000061">
    <property type="protein sequence ID" value="MFH7518880.1"/>
    <property type="molecule type" value="Genomic_DNA"/>
</dbReference>
<name>A0ABW7NVG8_9PSED</name>
<organism evidence="2 3">
    <name type="scientific">Pseudomonas syringae pv. tagetis</name>
    <dbReference type="NCBI Taxonomy" id="129140"/>
    <lineage>
        <taxon>Bacteria</taxon>
        <taxon>Pseudomonadati</taxon>
        <taxon>Pseudomonadota</taxon>
        <taxon>Gammaproteobacteria</taxon>
        <taxon>Pseudomonadales</taxon>
        <taxon>Pseudomonadaceae</taxon>
        <taxon>Pseudomonas</taxon>
    </lineage>
</organism>
<dbReference type="Proteomes" id="UP001610657">
    <property type="component" value="Unassembled WGS sequence"/>
</dbReference>